<keyword evidence="6 8" id="KW-0472">Membrane</keyword>
<dbReference type="InterPro" id="IPR036259">
    <property type="entry name" value="MFS_trans_sf"/>
</dbReference>
<dbReference type="PANTHER" id="PTHR10332:SF88">
    <property type="entry name" value="EQUILIBRATIVE NUCLEOSIDE TRANSPORTER 1, ISOFORM A"/>
    <property type="match status" value="1"/>
</dbReference>
<evidence type="ECO:0000256" key="1">
    <source>
        <dbReference type="ARBA" id="ARBA00004141"/>
    </source>
</evidence>
<evidence type="ECO:0008006" key="11">
    <source>
        <dbReference type="Google" id="ProtNLM"/>
    </source>
</evidence>
<dbReference type="GO" id="GO:0005337">
    <property type="term" value="F:nucleoside transmembrane transporter activity"/>
    <property type="evidence" value="ECO:0007669"/>
    <property type="project" value="InterPro"/>
</dbReference>
<keyword evidence="5 8" id="KW-1133">Transmembrane helix</keyword>
<feature type="transmembrane region" description="Helical" evidence="8">
    <location>
        <begin position="294"/>
        <end position="314"/>
    </location>
</feature>
<name>A0A553NPS5_TIGCA</name>
<dbReference type="Proteomes" id="UP000318571">
    <property type="component" value="Chromosome 4"/>
</dbReference>
<accession>A0A553NPS5</accession>
<comment type="similarity">
    <text evidence="2">Belongs to the SLC29A/ENT transporter (TC 2.A.57) family.</text>
</comment>
<feature type="transmembrane region" description="Helical" evidence="8">
    <location>
        <begin position="406"/>
        <end position="430"/>
    </location>
</feature>
<dbReference type="SUPFAM" id="SSF103473">
    <property type="entry name" value="MFS general substrate transporter"/>
    <property type="match status" value="1"/>
</dbReference>
<dbReference type="Pfam" id="PF01733">
    <property type="entry name" value="Nucleoside_tran"/>
    <property type="match status" value="1"/>
</dbReference>
<feature type="transmembrane region" description="Helical" evidence="8">
    <location>
        <begin position="98"/>
        <end position="118"/>
    </location>
</feature>
<evidence type="ECO:0000313" key="9">
    <source>
        <dbReference type="EMBL" id="TRY67442.1"/>
    </source>
</evidence>
<comment type="caution">
    <text evidence="9">The sequence shown here is derived from an EMBL/GenBank/DDBJ whole genome shotgun (WGS) entry which is preliminary data.</text>
</comment>
<gene>
    <name evidence="9" type="ORF">TCAL_02743</name>
</gene>
<evidence type="ECO:0000256" key="2">
    <source>
        <dbReference type="ARBA" id="ARBA00007965"/>
    </source>
</evidence>
<dbReference type="PANTHER" id="PTHR10332">
    <property type="entry name" value="EQUILIBRATIVE NUCLEOSIDE TRANSPORTER"/>
    <property type="match status" value="1"/>
</dbReference>
<sequence length="469" mass="51856">MADSDSSSPRVEYGSRGGVNGEERKMEPPRDPYNMVYIIFYWLGMGSLLPWNFFISVTGYWMYKFRDVTDVEPHHHASNFTRAHGNETNPLSPLQLKWNSYLSIAAVIPNVIFVLLNAILGHRFRTQPRIMFAIVTIMITFIFTDALTVVDTDPWQHEFLILTLIMVVIINIMVAIFQGGLAGLAAQFPPEYMGSVCQGQALGGIFASGTNVLTLVLGSNGEESALWCFLVTIIFLGTSFAAFIVLTRTAFFKFYVKDGPQSESDESTPLITPDHMDVREATTRVCVIHVFKQIWVWTLAVFLSFAATLSVFPAVTALTLSTGYNDGGRWSTEYFIPVTCFVFFNVGDYVGRILAGVVQWPKATQSGSWSVMCMSLARMAFIPLFLFCNASPSNRVYTPVLFHSDIAFIVLVILFSISNGYVGNIAMMYAPKVLTDSQSQSTAASIMVSALVIGLGCGSLMSTVWVALL</sequence>
<evidence type="ECO:0000256" key="8">
    <source>
        <dbReference type="SAM" id="Phobius"/>
    </source>
</evidence>
<evidence type="ECO:0000256" key="6">
    <source>
        <dbReference type="ARBA" id="ARBA00023136"/>
    </source>
</evidence>
<proteinExistence type="inferred from homology"/>
<dbReference type="EMBL" id="VCGU01000011">
    <property type="protein sequence ID" value="TRY67442.1"/>
    <property type="molecule type" value="Genomic_DNA"/>
</dbReference>
<feature type="region of interest" description="Disordered" evidence="7">
    <location>
        <begin position="1"/>
        <end position="26"/>
    </location>
</feature>
<evidence type="ECO:0000256" key="4">
    <source>
        <dbReference type="ARBA" id="ARBA00022692"/>
    </source>
</evidence>
<dbReference type="AlphaFoldDB" id="A0A553NPS5"/>
<dbReference type="InterPro" id="IPR002259">
    <property type="entry name" value="Eqnu_transpt"/>
</dbReference>
<organism evidence="9 10">
    <name type="scientific">Tigriopus californicus</name>
    <name type="common">Marine copepod</name>
    <dbReference type="NCBI Taxonomy" id="6832"/>
    <lineage>
        <taxon>Eukaryota</taxon>
        <taxon>Metazoa</taxon>
        <taxon>Ecdysozoa</taxon>
        <taxon>Arthropoda</taxon>
        <taxon>Crustacea</taxon>
        <taxon>Multicrustacea</taxon>
        <taxon>Hexanauplia</taxon>
        <taxon>Copepoda</taxon>
        <taxon>Harpacticoida</taxon>
        <taxon>Harpacticidae</taxon>
        <taxon>Tigriopus</taxon>
    </lineage>
</organism>
<keyword evidence="3" id="KW-0813">Transport</keyword>
<feature type="transmembrane region" description="Helical" evidence="8">
    <location>
        <begin position="35"/>
        <end position="63"/>
    </location>
</feature>
<keyword evidence="10" id="KW-1185">Reference proteome</keyword>
<dbReference type="GO" id="GO:0005886">
    <property type="term" value="C:plasma membrane"/>
    <property type="evidence" value="ECO:0007669"/>
    <property type="project" value="TreeGrafter"/>
</dbReference>
<dbReference type="OMA" id="GSPWTTK"/>
<feature type="transmembrane region" description="Helical" evidence="8">
    <location>
        <begin position="130"/>
        <end position="147"/>
    </location>
</feature>
<evidence type="ECO:0000256" key="3">
    <source>
        <dbReference type="ARBA" id="ARBA00022448"/>
    </source>
</evidence>
<feature type="transmembrane region" description="Helical" evidence="8">
    <location>
        <begin position="442"/>
        <end position="468"/>
    </location>
</feature>
<feature type="transmembrane region" description="Helical" evidence="8">
    <location>
        <begin position="159"/>
        <end position="184"/>
    </location>
</feature>
<comment type="subcellular location">
    <subcellularLocation>
        <location evidence="1">Membrane</location>
        <topology evidence="1">Multi-pass membrane protein</topology>
    </subcellularLocation>
</comment>
<dbReference type="PRINTS" id="PR01130">
    <property type="entry name" value="DERENTRNSPRT"/>
</dbReference>
<feature type="transmembrane region" description="Helical" evidence="8">
    <location>
        <begin position="334"/>
        <end position="355"/>
    </location>
</feature>
<reference evidence="9 10" key="1">
    <citation type="journal article" date="2018" name="Nat. Ecol. Evol.">
        <title>Genomic signatures of mitonuclear coevolution across populations of Tigriopus californicus.</title>
        <authorList>
            <person name="Barreto F.S."/>
            <person name="Watson E.T."/>
            <person name="Lima T.G."/>
            <person name="Willett C.S."/>
            <person name="Edmands S."/>
            <person name="Li W."/>
            <person name="Burton R.S."/>
        </authorList>
    </citation>
    <scope>NUCLEOTIDE SEQUENCE [LARGE SCALE GENOMIC DNA]</scope>
    <source>
        <strain evidence="9 10">San Diego</strain>
    </source>
</reference>
<feature type="transmembrane region" description="Helical" evidence="8">
    <location>
        <begin position="367"/>
        <end position="386"/>
    </location>
</feature>
<feature type="transmembrane region" description="Helical" evidence="8">
    <location>
        <begin position="224"/>
        <end position="247"/>
    </location>
</feature>
<protein>
    <recommendedName>
        <fullName evidence="11">Equilibrative nucleoside transporter 1</fullName>
    </recommendedName>
</protein>
<feature type="transmembrane region" description="Helical" evidence="8">
    <location>
        <begin position="196"/>
        <end position="218"/>
    </location>
</feature>
<dbReference type="PIRSF" id="PIRSF016379">
    <property type="entry name" value="ENT"/>
    <property type="match status" value="1"/>
</dbReference>
<evidence type="ECO:0000256" key="7">
    <source>
        <dbReference type="SAM" id="MobiDB-lite"/>
    </source>
</evidence>
<keyword evidence="4 8" id="KW-0812">Transmembrane</keyword>
<dbReference type="OrthoDB" id="6370660at2759"/>
<evidence type="ECO:0000256" key="5">
    <source>
        <dbReference type="ARBA" id="ARBA00022989"/>
    </source>
</evidence>
<evidence type="ECO:0000313" key="10">
    <source>
        <dbReference type="Proteomes" id="UP000318571"/>
    </source>
</evidence>